<proteinExistence type="predicted"/>
<keyword evidence="2" id="KW-1185">Reference proteome</keyword>
<gene>
    <name evidence="1" type="ORF">R54876_GBNLAHCA_00244</name>
</gene>
<dbReference type="Gene3D" id="2.170.120.30">
    <property type="match status" value="1"/>
</dbReference>
<comment type="caution">
    <text evidence="1">The sequence shown here is derived from an EMBL/GenBank/DDBJ whole genome shotgun (WGS) entry which is preliminary data.</text>
</comment>
<reference evidence="1 2" key="1">
    <citation type="submission" date="2024-01" db="EMBL/GenBank/DDBJ databases">
        <authorList>
            <person name="Botero Cardona J."/>
        </authorList>
    </citation>
    <scope>NUCLEOTIDE SEQUENCE [LARGE SCALE GENOMIC DNA]</scope>
    <source>
        <strain evidence="1 2">LMG 33000</strain>
    </source>
</reference>
<dbReference type="Pfam" id="PF07949">
    <property type="entry name" value="YbbR"/>
    <property type="match status" value="3"/>
</dbReference>
<dbReference type="InterPro" id="IPR012505">
    <property type="entry name" value="YbbR"/>
</dbReference>
<dbReference type="PANTHER" id="PTHR37804:SF1">
    <property type="entry name" value="CDAA REGULATORY PROTEIN CDAR"/>
    <property type="match status" value="1"/>
</dbReference>
<dbReference type="Proteomes" id="UP001314241">
    <property type="component" value="Unassembled WGS sequence"/>
</dbReference>
<dbReference type="InterPro" id="IPR053154">
    <property type="entry name" value="c-di-AMP_regulator"/>
</dbReference>
<evidence type="ECO:0000313" key="1">
    <source>
        <dbReference type="EMBL" id="CAK8053687.1"/>
    </source>
</evidence>
<dbReference type="EMBL" id="CAWVOH010000001">
    <property type="protein sequence ID" value="CAK8053687.1"/>
    <property type="molecule type" value="Genomic_DNA"/>
</dbReference>
<protein>
    <submittedName>
        <fullName evidence="1">YbbR domain (YbbR)</fullName>
    </submittedName>
</protein>
<organism evidence="1 2">
    <name type="scientific">Eupransor demetentiae</name>
    <dbReference type="NCBI Taxonomy" id="3109584"/>
    <lineage>
        <taxon>Bacteria</taxon>
        <taxon>Bacillati</taxon>
        <taxon>Bacillota</taxon>
        <taxon>Bacilli</taxon>
        <taxon>Lactobacillales</taxon>
        <taxon>Lactobacillaceae</taxon>
        <taxon>Eupransor</taxon>
    </lineage>
</organism>
<accession>A0ABP0EPI7</accession>
<name>A0ABP0EPI7_9LACO</name>
<dbReference type="Gene3D" id="2.170.120.40">
    <property type="entry name" value="YbbR-like domain"/>
    <property type="match status" value="2"/>
</dbReference>
<evidence type="ECO:0000313" key="2">
    <source>
        <dbReference type="Proteomes" id="UP001314241"/>
    </source>
</evidence>
<dbReference type="PANTHER" id="PTHR37804">
    <property type="entry name" value="CDAA REGULATORY PROTEIN CDAR"/>
    <property type="match status" value="1"/>
</dbReference>
<dbReference type="RefSeq" id="WP_349641244.1">
    <property type="nucleotide sequence ID" value="NZ_CAWVOH010000001.1"/>
</dbReference>
<sequence>MKSNDKKNWMNSKFLNLGLSFLLAILLSAYVLSTQSGGRSGNNQFTSILPEKKVNLTVPLQVQYDDSQYVVVGAPANVNLSVHGAAALVTATQSHNDIQAVADLRDLGVGQHNVKLAVKGVNAALTSTVTPQSINVTIVKKTTEKRNIKVTYDNSKLASGYSVTDTSFSPKSVTISGPKSNVDSVAYVAAEVDLDPGTKSDVTKDAKLVALDRSGNPVQVEISAKSLQVSLKVSSSPSKKVQLTADTENGDASDYDISFNPGSVTLYGSSDQLANYDSLSVPVDLSQAKSKTTIEVDVTKPNGVDRISDNQVQVTISPK</sequence>